<dbReference type="NCBIfam" id="TIGR01766">
    <property type="entry name" value="IS200/IS605 family accessory protein TnpB-like domain"/>
    <property type="match status" value="1"/>
</dbReference>
<dbReference type="PANTHER" id="PTHR30405">
    <property type="entry name" value="TRANSPOSASE"/>
    <property type="match status" value="1"/>
</dbReference>
<evidence type="ECO:0000313" key="3">
    <source>
        <dbReference type="EMBL" id="MCB8562784.1"/>
    </source>
</evidence>
<evidence type="ECO:0000259" key="2">
    <source>
        <dbReference type="Pfam" id="PF07282"/>
    </source>
</evidence>
<feature type="domain" description="Cas12f1-like TNB" evidence="2">
    <location>
        <begin position="142"/>
        <end position="204"/>
    </location>
</feature>
<reference evidence="3" key="1">
    <citation type="submission" date="2021-10" db="EMBL/GenBank/DDBJ databases">
        <title>Collection of gut derived symbiotic bacterial strains cultured from healthy donors.</title>
        <authorList>
            <person name="Lin H."/>
            <person name="Littmann E."/>
            <person name="Kohout C."/>
            <person name="Pamer E.G."/>
        </authorList>
    </citation>
    <scope>NUCLEOTIDE SEQUENCE</scope>
    <source>
        <strain evidence="3">DFI.5.2</strain>
    </source>
</reference>
<accession>A0AAW4VMT7</accession>
<evidence type="ECO:0000256" key="1">
    <source>
        <dbReference type="ARBA" id="ARBA00023125"/>
    </source>
</evidence>
<dbReference type="Pfam" id="PF07282">
    <property type="entry name" value="Cas12f1-like_TNB"/>
    <property type="match status" value="1"/>
</dbReference>
<dbReference type="NCBIfam" id="NF040570">
    <property type="entry name" value="guided_TnpB"/>
    <property type="match status" value="1"/>
</dbReference>
<protein>
    <submittedName>
        <fullName evidence="3">Transposase</fullName>
    </submittedName>
</protein>
<comment type="caution">
    <text evidence="3">The sequence shown here is derived from an EMBL/GenBank/DDBJ whole genome shotgun (WGS) entry which is preliminary data.</text>
</comment>
<dbReference type="InterPro" id="IPR010095">
    <property type="entry name" value="Cas12f1-like_TNB"/>
</dbReference>
<evidence type="ECO:0000313" key="4">
    <source>
        <dbReference type="Proteomes" id="UP001197827"/>
    </source>
</evidence>
<dbReference type="EMBL" id="JAJDKQ010000031">
    <property type="protein sequence ID" value="MCB8562784.1"/>
    <property type="molecule type" value="Genomic_DNA"/>
</dbReference>
<proteinExistence type="predicted"/>
<keyword evidence="1" id="KW-0238">DNA-binding</keyword>
<dbReference type="InterPro" id="IPR051399">
    <property type="entry name" value="RNA-guided_DNA_endo/Transpos"/>
</dbReference>
<sequence>MRIVVKGHDLVAQIVYDAKEDAASSNDNVMGVDLGIKCPAVSYCPDGSVKFYGNGRKNKYIRRHYNNLRKRFQKAKKPKAVVKINNKEQRIMKDIDHKLSREIVNTAKAHDVSVIKLERLQNIRSTTRTSRKNNHSLHTWSFYRLATFIEYKAKLAGITVEYVDSAYTSQICPICGSVHHTNDRNYTCRCGFHTHRDLLGAINICNSTEYIGNRYTA</sequence>
<dbReference type="GO" id="GO:0003677">
    <property type="term" value="F:DNA binding"/>
    <property type="evidence" value="ECO:0007669"/>
    <property type="project" value="UniProtKB-KW"/>
</dbReference>
<gene>
    <name evidence="3" type="ORF">LJD74_12395</name>
</gene>
<dbReference type="AlphaFoldDB" id="A0AAW4VMT7"/>
<dbReference type="PANTHER" id="PTHR30405:SF11">
    <property type="entry name" value="RNA-GUIDED DNA ENDONUCLEASE RV2885C-RELATED"/>
    <property type="match status" value="1"/>
</dbReference>
<name>A0AAW4VMT7_9FIRM</name>
<organism evidence="3 4">
    <name type="scientific">Faecalibacillus intestinalis</name>
    <dbReference type="NCBI Taxonomy" id="1982626"/>
    <lineage>
        <taxon>Bacteria</taxon>
        <taxon>Bacillati</taxon>
        <taxon>Bacillota</taxon>
        <taxon>Erysipelotrichia</taxon>
        <taxon>Erysipelotrichales</taxon>
        <taxon>Coprobacillaceae</taxon>
        <taxon>Faecalibacillus</taxon>
    </lineage>
</organism>
<dbReference type="Proteomes" id="UP001197827">
    <property type="component" value="Unassembled WGS sequence"/>
</dbReference>